<feature type="binding site" evidence="7">
    <location>
        <begin position="221"/>
        <end position="222"/>
    </location>
    <ligand>
        <name>substrate</name>
    </ligand>
</feature>
<evidence type="ECO:0000313" key="10">
    <source>
        <dbReference type="EMBL" id="MBN9673786.1"/>
    </source>
</evidence>
<dbReference type="InterPro" id="IPR011059">
    <property type="entry name" value="Metal-dep_hydrolase_composite"/>
</dbReference>
<evidence type="ECO:0000259" key="9">
    <source>
        <dbReference type="Pfam" id="PF01979"/>
    </source>
</evidence>
<comment type="similarity">
    <text evidence="1 5">Belongs to the metallo-dependent hydrolases superfamily. NagA family.</text>
</comment>
<dbReference type="RefSeq" id="WP_207144021.1">
    <property type="nucleotide sequence ID" value="NZ_JAEKJZ010000008.1"/>
</dbReference>
<feature type="binding site" evidence="7">
    <location>
        <begin position="310"/>
        <end position="312"/>
    </location>
    <ligand>
        <name>substrate</name>
    </ligand>
</feature>
<sequence>MTSSRKAFVGAEIFDGSQFHEDAALVTGNGRVLGIQALNEVPGTTEKIVLDGGILAPGYVDLQVNGGGGVMFNSAPTVETLTRMAQAHARSGATSILPTLITDTPEVTARAVETVALAASKVPGIAGLHLEGPHLALSRKGAHDATLIRPMTAGDLDALVQAAKRLPVLKVTVAPEAVTLEQIRALSDAGVLVSIGHTDCCYSDLAAAAEAGARCVTHLFNAQSQLGNREPGVVGAALQLGALSAGLIADGIHVHPASMSVALHAKQGPGQIFLVSDAMATAGSDIDSFTLNGREIRRETNRLTLADGTLAGAHLDLTTAIRNVVELCGLPLEKALAMATSVPAALIGRDTDIGTLRPGARADMVLLSEDLELMSVYLNAEKALFETP</sequence>
<feature type="binding site" evidence="7">
    <location>
        <position position="229"/>
    </location>
    <ligand>
        <name>substrate</name>
    </ligand>
</feature>
<proteinExistence type="inferred from homology"/>
<comment type="caution">
    <text evidence="10">The sequence shown here is derived from an EMBL/GenBank/DDBJ whole genome shotgun (WGS) entry which is preliminary data.</text>
</comment>
<dbReference type="InterPro" id="IPR006680">
    <property type="entry name" value="Amidohydro-rel"/>
</dbReference>
<name>A0A939EIF1_9HYPH</name>
<accession>A0A939EIF1</accession>
<gene>
    <name evidence="10" type="primary">nagA</name>
    <name evidence="10" type="ORF">JF539_25750</name>
</gene>
<dbReference type="PANTHER" id="PTHR11113">
    <property type="entry name" value="N-ACETYLGLUCOSAMINE-6-PHOSPHATE DEACETYLASE"/>
    <property type="match status" value="1"/>
</dbReference>
<dbReference type="InterPro" id="IPR003764">
    <property type="entry name" value="GlcNAc_6-P_deAcase"/>
</dbReference>
<dbReference type="SUPFAM" id="SSF51338">
    <property type="entry name" value="Composite domain of metallo-dependent hydrolases"/>
    <property type="match status" value="1"/>
</dbReference>
<feature type="domain" description="Amidohydrolase-related" evidence="9">
    <location>
        <begin position="54"/>
        <end position="370"/>
    </location>
</feature>
<evidence type="ECO:0000256" key="7">
    <source>
        <dbReference type="PIRSR" id="PIRSR038994-2"/>
    </source>
</evidence>
<dbReference type="GO" id="GO:0046872">
    <property type="term" value="F:metal ion binding"/>
    <property type="evidence" value="ECO:0007669"/>
    <property type="project" value="UniProtKB-KW"/>
</dbReference>
<dbReference type="GO" id="GO:0008448">
    <property type="term" value="F:N-acetylglucosamine-6-phosphate deacetylase activity"/>
    <property type="evidence" value="ECO:0007669"/>
    <property type="project" value="UniProtKB-EC"/>
</dbReference>
<keyword evidence="4 5" id="KW-0119">Carbohydrate metabolism</keyword>
<feature type="binding site" evidence="8">
    <location>
        <position position="218"/>
    </location>
    <ligand>
        <name>Zn(2+)</name>
        <dbReference type="ChEBI" id="CHEBI:29105"/>
    </ligand>
</feature>
<feature type="binding site" evidence="7">
    <location>
        <position position="253"/>
    </location>
    <ligand>
        <name>substrate</name>
    </ligand>
</feature>
<dbReference type="Gene3D" id="2.30.40.10">
    <property type="entry name" value="Urease, subunit C, domain 1"/>
    <property type="match status" value="1"/>
</dbReference>
<dbReference type="AlphaFoldDB" id="A0A939EIF1"/>
<dbReference type="PANTHER" id="PTHR11113:SF14">
    <property type="entry name" value="N-ACETYLGLUCOSAMINE-6-PHOSPHATE DEACETYLASE"/>
    <property type="match status" value="1"/>
</dbReference>
<dbReference type="Proteomes" id="UP000664096">
    <property type="component" value="Unassembled WGS sequence"/>
</dbReference>
<dbReference type="CDD" id="cd00854">
    <property type="entry name" value="NagA"/>
    <property type="match status" value="1"/>
</dbReference>
<keyword evidence="2 8" id="KW-0479">Metal-binding</keyword>
<dbReference type="GO" id="GO:0006046">
    <property type="term" value="P:N-acetylglucosamine catabolic process"/>
    <property type="evidence" value="ECO:0007669"/>
    <property type="project" value="TreeGrafter"/>
</dbReference>
<feature type="binding site" evidence="7">
    <location>
        <position position="142"/>
    </location>
    <ligand>
        <name>substrate</name>
    </ligand>
</feature>
<protein>
    <submittedName>
        <fullName evidence="10">N-acetylglucosamine-6-phosphate deacetylase</fullName>
        <ecNumber evidence="10">3.5.1.25</ecNumber>
    </submittedName>
</protein>
<feature type="active site" description="Proton donor/acceptor" evidence="6">
    <location>
        <position position="277"/>
    </location>
</feature>
<evidence type="ECO:0000256" key="5">
    <source>
        <dbReference type="PIRNR" id="PIRNR038994"/>
    </source>
</evidence>
<dbReference type="Pfam" id="PF01979">
    <property type="entry name" value="Amidohydro_1"/>
    <property type="match status" value="1"/>
</dbReference>
<reference evidence="10" key="1">
    <citation type="submission" date="2020-12" db="EMBL/GenBank/DDBJ databases">
        <title>Oil enriched cultivation method for isolating marine PHA-producing bacteria.</title>
        <authorList>
            <person name="Zheng W."/>
            <person name="Yu S."/>
            <person name="Huang Y."/>
        </authorList>
    </citation>
    <scope>NUCLEOTIDE SEQUENCE</scope>
    <source>
        <strain evidence="10">SY-2-12</strain>
    </source>
</reference>
<dbReference type="EC" id="3.5.1.25" evidence="10"/>
<evidence type="ECO:0000313" key="11">
    <source>
        <dbReference type="Proteomes" id="UP000664096"/>
    </source>
</evidence>
<feature type="binding site" evidence="8">
    <location>
        <position position="197"/>
    </location>
    <ligand>
        <name>Zn(2+)</name>
        <dbReference type="ChEBI" id="CHEBI:29105"/>
    </ligand>
</feature>
<evidence type="ECO:0000256" key="6">
    <source>
        <dbReference type="PIRSR" id="PIRSR038994-1"/>
    </source>
</evidence>
<evidence type="ECO:0000256" key="4">
    <source>
        <dbReference type="ARBA" id="ARBA00023277"/>
    </source>
</evidence>
<dbReference type="InterPro" id="IPR032466">
    <property type="entry name" value="Metal_Hydrolase"/>
</dbReference>
<evidence type="ECO:0000256" key="2">
    <source>
        <dbReference type="ARBA" id="ARBA00022723"/>
    </source>
</evidence>
<dbReference type="PIRSF" id="PIRSF038994">
    <property type="entry name" value="NagA"/>
    <property type="match status" value="1"/>
</dbReference>
<comment type="cofactor">
    <cofactor evidence="8">
        <name>a divalent metal cation</name>
        <dbReference type="ChEBI" id="CHEBI:60240"/>
    </cofactor>
    <text evidence="8">Binds 1 divalent metal cation per subunit.</text>
</comment>
<dbReference type="NCBIfam" id="TIGR00221">
    <property type="entry name" value="nagA"/>
    <property type="match status" value="1"/>
</dbReference>
<dbReference type="EMBL" id="JAEKJZ010000008">
    <property type="protein sequence ID" value="MBN9673786.1"/>
    <property type="molecule type" value="Genomic_DNA"/>
</dbReference>
<organism evidence="10 11">
    <name type="scientific">Roseibium aggregatum</name>
    <dbReference type="NCBI Taxonomy" id="187304"/>
    <lineage>
        <taxon>Bacteria</taxon>
        <taxon>Pseudomonadati</taxon>
        <taxon>Pseudomonadota</taxon>
        <taxon>Alphaproteobacteria</taxon>
        <taxon>Hyphomicrobiales</taxon>
        <taxon>Stappiaceae</taxon>
        <taxon>Roseibium</taxon>
    </lineage>
</organism>
<evidence type="ECO:0000256" key="8">
    <source>
        <dbReference type="PIRSR" id="PIRSR038994-3"/>
    </source>
</evidence>
<dbReference type="SUPFAM" id="SSF51556">
    <property type="entry name" value="Metallo-dependent hydrolases"/>
    <property type="match status" value="1"/>
</dbReference>
<evidence type="ECO:0000256" key="3">
    <source>
        <dbReference type="ARBA" id="ARBA00022801"/>
    </source>
</evidence>
<evidence type="ECO:0000256" key="1">
    <source>
        <dbReference type="ARBA" id="ARBA00010716"/>
    </source>
</evidence>
<keyword evidence="3 5" id="KW-0378">Hydrolase</keyword>
<feature type="binding site" evidence="8">
    <location>
        <position position="131"/>
    </location>
    <ligand>
        <name>Zn(2+)</name>
        <dbReference type="ChEBI" id="CHEBI:29105"/>
    </ligand>
</feature>
<dbReference type="Gene3D" id="3.20.20.140">
    <property type="entry name" value="Metal-dependent hydrolases"/>
    <property type="match status" value="1"/>
</dbReference>